<dbReference type="PANTHER" id="PTHR43792">
    <property type="entry name" value="GNAT FAMILY, PUTATIVE (AFU_ORTHOLOGUE AFUA_3G00765)-RELATED-RELATED"/>
    <property type="match status" value="1"/>
</dbReference>
<dbReference type="InterPro" id="IPR016181">
    <property type="entry name" value="Acyl_CoA_acyltransferase"/>
</dbReference>
<dbReference type="Proteomes" id="UP000504636">
    <property type="component" value="Unplaced"/>
</dbReference>
<dbReference type="Gene3D" id="3.40.630.30">
    <property type="match status" value="1"/>
</dbReference>
<gene>
    <name evidence="2 4" type="ORF">BDZ99DRAFT_469167</name>
</gene>
<proteinExistence type="predicted"/>
<reference evidence="4" key="2">
    <citation type="submission" date="2020-04" db="EMBL/GenBank/DDBJ databases">
        <authorList>
            <consortium name="NCBI Genome Project"/>
        </authorList>
    </citation>
    <scope>NUCLEOTIDE SEQUENCE</scope>
    <source>
        <strain evidence="4">CBS 304.34</strain>
    </source>
</reference>
<sequence>MSTEQKEESARTKRLLIRPLRLDDANDVFLMRSNPEVMEFTSALPSTDIQKSRDWVSDCITRSNCHNFSMELLPSASTTTSSPEENAMPAPRVIGVIGAMRTPEVGYMINAEYWGKGYASEALQGYMPIFFDHYSGEERHDFADALVDTTHAPSRRVLEKAGFKLLEIRERDFKSPTQGIRDTCVYRMARPA</sequence>
<dbReference type="PROSITE" id="PS51186">
    <property type="entry name" value="GNAT"/>
    <property type="match status" value="1"/>
</dbReference>
<evidence type="ECO:0000259" key="1">
    <source>
        <dbReference type="PROSITE" id="PS51186"/>
    </source>
</evidence>
<keyword evidence="2" id="KW-0012">Acyltransferase</keyword>
<feature type="domain" description="N-acetyltransferase" evidence="1">
    <location>
        <begin position="38"/>
        <end position="192"/>
    </location>
</feature>
<reference evidence="2 4" key="1">
    <citation type="journal article" date="2020" name="Stud. Mycol.">
        <title>101 Dothideomycetes genomes: a test case for predicting lifestyles and emergence of pathogens.</title>
        <authorList>
            <person name="Haridas S."/>
            <person name="Albert R."/>
            <person name="Binder M."/>
            <person name="Bloem J."/>
            <person name="Labutti K."/>
            <person name="Salamov A."/>
            <person name="Andreopoulos B."/>
            <person name="Baker S."/>
            <person name="Barry K."/>
            <person name="Bills G."/>
            <person name="Bluhm B."/>
            <person name="Cannon C."/>
            <person name="Castanera R."/>
            <person name="Culley D."/>
            <person name="Daum C."/>
            <person name="Ezra D."/>
            <person name="Gonzalez J."/>
            <person name="Henrissat B."/>
            <person name="Kuo A."/>
            <person name="Liang C."/>
            <person name="Lipzen A."/>
            <person name="Lutzoni F."/>
            <person name="Magnuson J."/>
            <person name="Mondo S."/>
            <person name="Nolan M."/>
            <person name="Ohm R."/>
            <person name="Pangilinan J."/>
            <person name="Park H.-J."/>
            <person name="Ramirez L."/>
            <person name="Alfaro M."/>
            <person name="Sun H."/>
            <person name="Tritt A."/>
            <person name="Yoshinaga Y."/>
            <person name="Zwiers L.-H."/>
            <person name="Turgeon B."/>
            <person name="Goodwin S."/>
            <person name="Spatafora J."/>
            <person name="Crous P."/>
            <person name="Grigoriev I."/>
        </authorList>
    </citation>
    <scope>NUCLEOTIDE SEQUENCE</scope>
    <source>
        <strain evidence="2 4">CBS 304.34</strain>
    </source>
</reference>
<dbReference type="EMBL" id="MU003725">
    <property type="protein sequence ID" value="KAF2802126.1"/>
    <property type="molecule type" value="Genomic_DNA"/>
</dbReference>
<reference evidence="4" key="3">
    <citation type="submission" date="2025-04" db="UniProtKB">
        <authorList>
            <consortium name="RefSeq"/>
        </authorList>
    </citation>
    <scope>IDENTIFICATION</scope>
    <source>
        <strain evidence="4">CBS 304.34</strain>
    </source>
</reference>
<dbReference type="Pfam" id="PF13302">
    <property type="entry name" value="Acetyltransf_3"/>
    <property type="match status" value="1"/>
</dbReference>
<keyword evidence="2" id="KW-0808">Transferase</keyword>
<evidence type="ECO:0000313" key="3">
    <source>
        <dbReference type="Proteomes" id="UP000504636"/>
    </source>
</evidence>
<dbReference type="GO" id="GO:0016747">
    <property type="term" value="F:acyltransferase activity, transferring groups other than amino-acyl groups"/>
    <property type="evidence" value="ECO:0007669"/>
    <property type="project" value="InterPro"/>
</dbReference>
<dbReference type="RefSeq" id="XP_033569090.1">
    <property type="nucleotide sequence ID" value="XM_033721435.1"/>
</dbReference>
<dbReference type="SUPFAM" id="SSF55729">
    <property type="entry name" value="Acyl-CoA N-acyltransferases (Nat)"/>
    <property type="match status" value="1"/>
</dbReference>
<name>A0A6A6XZY3_9PEZI</name>
<dbReference type="InterPro" id="IPR000182">
    <property type="entry name" value="GNAT_dom"/>
</dbReference>
<protein>
    <submittedName>
        <fullName evidence="2 4">Acyl-CoA N-acyltransferase</fullName>
    </submittedName>
</protein>
<evidence type="ECO:0000313" key="2">
    <source>
        <dbReference type="EMBL" id="KAF2802126.1"/>
    </source>
</evidence>
<dbReference type="OrthoDB" id="4072826at2759"/>
<dbReference type="PANTHER" id="PTHR43792:SF1">
    <property type="entry name" value="N-ACETYLTRANSFERASE DOMAIN-CONTAINING PROTEIN"/>
    <property type="match status" value="1"/>
</dbReference>
<evidence type="ECO:0000313" key="4">
    <source>
        <dbReference type="RefSeq" id="XP_033569090.1"/>
    </source>
</evidence>
<accession>A0A6A6XZY3</accession>
<dbReference type="GeneID" id="54462328"/>
<dbReference type="AlphaFoldDB" id="A0A6A6XZY3"/>
<dbReference type="InterPro" id="IPR051531">
    <property type="entry name" value="N-acetyltransferase"/>
</dbReference>
<keyword evidence="3" id="KW-1185">Reference proteome</keyword>
<organism evidence="2">
    <name type="scientific">Mytilinidion resinicola</name>
    <dbReference type="NCBI Taxonomy" id="574789"/>
    <lineage>
        <taxon>Eukaryota</taxon>
        <taxon>Fungi</taxon>
        <taxon>Dikarya</taxon>
        <taxon>Ascomycota</taxon>
        <taxon>Pezizomycotina</taxon>
        <taxon>Dothideomycetes</taxon>
        <taxon>Pleosporomycetidae</taxon>
        <taxon>Mytilinidiales</taxon>
        <taxon>Mytilinidiaceae</taxon>
        <taxon>Mytilinidion</taxon>
    </lineage>
</organism>